<dbReference type="Pfam" id="PF00075">
    <property type="entry name" value="RNase_H"/>
    <property type="match status" value="1"/>
</dbReference>
<protein>
    <recommendedName>
        <fullName evidence="2">RNase H type-1 domain-containing protein</fullName>
    </recommendedName>
</protein>
<dbReference type="InterPro" id="IPR002156">
    <property type="entry name" value="RNaseH_domain"/>
</dbReference>
<dbReference type="PROSITE" id="PS50879">
    <property type="entry name" value="RNASE_H_1"/>
    <property type="match status" value="1"/>
</dbReference>
<dbReference type="InterPro" id="IPR012337">
    <property type="entry name" value="RNaseH-like_sf"/>
</dbReference>
<reference evidence="3 4" key="1">
    <citation type="journal article" date="2019" name="Sci. Rep.">
        <title>Orb-weaving spider Araneus ventricosus genome elucidates the spidroin gene catalogue.</title>
        <authorList>
            <person name="Kono N."/>
            <person name="Nakamura H."/>
            <person name="Ohtoshi R."/>
            <person name="Moran D.A.P."/>
            <person name="Shinohara A."/>
            <person name="Yoshida Y."/>
            <person name="Fujiwara M."/>
            <person name="Mori M."/>
            <person name="Tomita M."/>
            <person name="Arakawa K."/>
        </authorList>
    </citation>
    <scope>NUCLEOTIDE SEQUENCE [LARGE SCALE GENOMIC DNA]</scope>
</reference>
<dbReference type="InterPro" id="IPR036397">
    <property type="entry name" value="RNaseH_sf"/>
</dbReference>
<dbReference type="GO" id="GO:0004523">
    <property type="term" value="F:RNA-DNA hybrid ribonuclease activity"/>
    <property type="evidence" value="ECO:0007669"/>
    <property type="project" value="InterPro"/>
</dbReference>
<evidence type="ECO:0000256" key="1">
    <source>
        <dbReference type="SAM" id="MobiDB-lite"/>
    </source>
</evidence>
<dbReference type="AlphaFoldDB" id="A0A4Y2DJF3"/>
<dbReference type="OrthoDB" id="6514649at2759"/>
<organism evidence="3 4">
    <name type="scientific">Araneus ventricosus</name>
    <name type="common">Orbweaver spider</name>
    <name type="synonym">Epeira ventricosa</name>
    <dbReference type="NCBI Taxonomy" id="182803"/>
    <lineage>
        <taxon>Eukaryota</taxon>
        <taxon>Metazoa</taxon>
        <taxon>Ecdysozoa</taxon>
        <taxon>Arthropoda</taxon>
        <taxon>Chelicerata</taxon>
        <taxon>Arachnida</taxon>
        <taxon>Araneae</taxon>
        <taxon>Araneomorphae</taxon>
        <taxon>Entelegynae</taxon>
        <taxon>Araneoidea</taxon>
        <taxon>Araneidae</taxon>
        <taxon>Araneus</taxon>
    </lineage>
</organism>
<evidence type="ECO:0000313" key="4">
    <source>
        <dbReference type="Proteomes" id="UP000499080"/>
    </source>
</evidence>
<dbReference type="GO" id="GO:0003676">
    <property type="term" value="F:nucleic acid binding"/>
    <property type="evidence" value="ECO:0007669"/>
    <property type="project" value="InterPro"/>
</dbReference>
<sequence>MTKPIIDAEYRIERFRDPSSENKDGRLQATAGTIHTEGDQEENPHIKISWIKAHAGYFGNEAADSLAKAEAESNDVQLSTEQPKCHAKNTLRKDMMKQRQSEWDEGDTGRSTFNIFPKVSLQSV</sequence>
<proteinExistence type="predicted"/>
<dbReference type="SUPFAM" id="SSF53098">
    <property type="entry name" value="Ribonuclease H-like"/>
    <property type="match status" value="1"/>
</dbReference>
<evidence type="ECO:0000313" key="3">
    <source>
        <dbReference type="EMBL" id="GBM15984.1"/>
    </source>
</evidence>
<comment type="caution">
    <text evidence="3">The sequence shown here is derived from an EMBL/GenBank/DDBJ whole genome shotgun (WGS) entry which is preliminary data.</text>
</comment>
<gene>
    <name evidence="3" type="ORF">AVEN_108582_1</name>
</gene>
<feature type="region of interest" description="Disordered" evidence="1">
    <location>
        <begin position="69"/>
        <end position="112"/>
    </location>
</feature>
<feature type="compositionally biased region" description="Basic and acidic residues" evidence="1">
    <location>
        <begin position="91"/>
        <end position="102"/>
    </location>
</feature>
<dbReference type="EMBL" id="BGPR01000367">
    <property type="protein sequence ID" value="GBM15984.1"/>
    <property type="molecule type" value="Genomic_DNA"/>
</dbReference>
<name>A0A4Y2DJF3_ARAVE</name>
<accession>A0A4Y2DJF3</accession>
<evidence type="ECO:0000259" key="2">
    <source>
        <dbReference type="PROSITE" id="PS50879"/>
    </source>
</evidence>
<feature type="domain" description="RNase H type-1" evidence="2">
    <location>
        <begin position="1"/>
        <end position="72"/>
    </location>
</feature>
<dbReference type="Gene3D" id="3.30.420.10">
    <property type="entry name" value="Ribonuclease H-like superfamily/Ribonuclease H"/>
    <property type="match status" value="1"/>
</dbReference>
<keyword evidence="4" id="KW-1185">Reference proteome</keyword>
<dbReference type="Proteomes" id="UP000499080">
    <property type="component" value="Unassembled WGS sequence"/>
</dbReference>